<dbReference type="EMBL" id="PJAI02000002">
    <property type="protein sequence ID" value="TYK66960.1"/>
    <property type="molecule type" value="Genomic_DNA"/>
</dbReference>
<dbReference type="Proteomes" id="UP000815846">
    <property type="component" value="Unassembled WGS sequence"/>
</dbReference>
<name>A0ABY3N0E4_9GAMM</name>
<keyword evidence="2" id="KW-1185">Reference proteome</keyword>
<organism evidence="1 2">
    <name type="scientific">Colwellia echini</name>
    <dbReference type="NCBI Taxonomy" id="1982103"/>
    <lineage>
        <taxon>Bacteria</taxon>
        <taxon>Pseudomonadati</taxon>
        <taxon>Pseudomonadota</taxon>
        <taxon>Gammaproteobacteria</taxon>
        <taxon>Alteromonadales</taxon>
        <taxon>Colwelliaceae</taxon>
        <taxon>Colwellia</taxon>
    </lineage>
</organism>
<accession>A0ABY3N0E4</accession>
<evidence type="ECO:0000313" key="2">
    <source>
        <dbReference type="Proteomes" id="UP000815846"/>
    </source>
</evidence>
<proteinExistence type="predicted"/>
<reference evidence="1 2" key="1">
    <citation type="submission" date="2019-08" db="EMBL/GenBank/DDBJ databases">
        <title>Microbe sample from Colwellia echini.</title>
        <authorList>
            <person name="Christiansen L."/>
            <person name="Pathiraja D."/>
            <person name="Schultz-Johansen M."/>
            <person name="Choi I.-G."/>
            <person name="Stougaard P."/>
        </authorList>
    </citation>
    <scope>NUCLEOTIDE SEQUENCE [LARGE SCALE GENOMIC DNA]</scope>
    <source>
        <strain evidence="1 2">A3</strain>
    </source>
</reference>
<evidence type="ECO:0000313" key="1">
    <source>
        <dbReference type="EMBL" id="TYK66960.1"/>
    </source>
</evidence>
<dbReference type="Gene3D" id="2.60.40.2870">
    <property type="match status" value="1"/>
</dbReference>
<dbReference type="InterPro" id="IPR032624">
    <property type="entry name" value="DUF4879"/>
</dbReference>
<comment type="caution">
    <text evidence="1">The sequence shown here is derived from an EMBL/GenBank/DDBJ whole genome shotgun (WGS) entry which is preliminary data.</text>
</comment>
<dbReference type="Pfam" id="PF16219">
    <property type="entry name" value="DUF4879"/>
    <property type="match status" value="1"/>
</dbReference>
<gene>
    <name evidence="1" type="ORF">CWS31_003260</name>
</gene>
<protein>
    <submittedName>
        <fullName evidence="1">DUF4879 domain-containing protein</fullName>
    </submittedName>
</protein>
<sequence length="138" mass="14731">MSDEYVEASSDAKISSRAAASGITYFEIGNIYSSNYGWENITPTQSSSGNHGGATLNIYIWQFGYGNVTNATMNGISKSAGLSEYRCGNDLHVCAVGETVTGWLYGFDFSGQQSGSFSVGSNSTASPFGYWSDSIYIN</sequence>